<dbReference type="RefSeq" id="WP_171138969.1">
    <property type="nucleotide sequence ID" value="NZ_AP024894.1"/>
</dbReference>
<gene>
    <name evidence="1" type="ORF">SBW85_19720</name>
</gene>
<evidence type="ECO:0000313" key="1">
    <source>
        <dbReference type="EMBL" id="MDW6019937.1"/>
    </source>
</evidence>
<name>A0ABU4IPZ6_9VIBR</name>
<protein>
    <submittedName>
        <fullName evidence="1">Uncharacterized protein</fullName>
    </submittedName>
</protein>
<dbReference type="Proteomes" id="UP001272325">
    <property type="component" value="Unassembled WGS sequence"/>
</dbReference>
<comment type="caution">
    <text evidence="1">The sequence shown here is derived from an EMBL/GenBank/DDBJ whole genome shotgun (WGS) entry which is preliminary data.</text>
</comment>
<evidence type="ECO:0000313" key="2">
    <source>
        <dbReference type="Proteomes" id="UP001272325"/>
    </source>
</evidence>
<dbReference type="EMBL" id="JAWRCN010000002">
    <property type="protein sequence ID" value="MDW6019937.1"/>
    <property type="molecule type" value="Genomic_DNA"/>
</dbReference>
<proteinExistence type="predicted"/>
<organism evidence="1 2">
    <name type="scientific">Vibrio plantisponsor</name>
    <dbReference type="NCBI Taxonomy" id="664643"/>
    <lineage>
        <taxon>Bacteria</taxon>
        <taxon>Pseudomonadati</taxon>
        <taxon>Pseudomonadota</taxon>
        <taxon>Gammaproteobacteria</taxon>
        <taxon>Vibrionales</taxon>
        <taxon>Vibrionaceae</taxon>
        <taxon>Vibrio</taxon>
    </lineage>
</organism>
<accession>A0ABU4IPZ6</accession>
<keyword evidence="2" id="KW-1185">Reference proteome</keyword>
<sequence>MREDVLNNLIKDIYTKIGRNVVLYQKLELLLKDLSSKNVCGYLSELTNKKYGLDGISRTKTLGGLIKDYPLRLETEHEVETSTPDDKDEAYISFKFERVASAEYITRKKNELSKLVKNRNSLIHHLLLEHDLKTVEGCKALAKILDQQAEEVRHEIEDFRLSYRAISQSVDMLIVIQYPILIHLVDITNKYSREDGWTLLSTSANILKQRFPQDYLELKASIGNRSLKSFLIETPLFILGEESLSSGGTRCVIKVRPKLSVTVG</sequence>
<reference evidence="1 2" key="1">
    <citation type="submission" date="2023-11" db="EMBL/GenBank/DDBJ databases">
        <title>Plant-associative lifestyle of Vibrio porteresiae and its evolutionary dynamics.</title>
        <authorList>
            <person name="Rameshkumar N."/>
            <person name="Kirti K."/>
        </authorList>
    </citation>
    <scope>NUCLEOTIDE SEQUENCE [LARGE SCALE GENOMIC DNA]</scope>
    <source>
        <strain evidence="1 2">MSSRF60</strain>
    </source>
</reference>